<evidence type="ECO:0000313" key="2">
    <source>
        <dbReference type="EMBL" id="OIR07027.1"/>
    </source>
</evidence>
<accession>A0A1J5SGJ3</accession>
<name>A0A1J5SGJ3_9ZZZZ</name>
<organism evidence="2">
    <name type="scientific">mine drainage metagenome</name>
    <dbReference type="NCBI Taxonomy" id="410659"/>
    <lineage>
        <taxon>unclassified sequences</taxon>
        <taxon>metagenomes</taxon>
        <taxon>ecological metagenomes</taxon>
    </lineage>
</organism>
<feature type="transmembrane region" description="Helical" evidence="1">
    <location>
        <begin position="7"/>
        <end position="28"/>
    </location>
</feature>
<feature type="transmembrane region" description="Helical" evidence="1">
    <location>
        <begin position="77"/>
        <end position="102"/>
    </location>
</feature>
<keyword evidence="1" id="KW-1133">Transmembrane helix</keyword>
<keyword evidence="1" id="KW-0812">Transmembrane</keyword>
<sequence>MKKIFRKYIPIIILIFLFILAWVEELIIDEGYFSEYLHLPEHKFLRFIIRGIFFLLIFIIGYIGISLLLVKWAKSLWLYWYAIAFFVGSLRVILDIIMGHYFNDNIVSIFMIFYYLNLTPLPYIVLLVLAMIVKRKQAGI</sequence>
<dbReference type="EMBL" id="MLJW01000040">
    <property type="protein sequence ID" value="OIR07027.1"/>
    <property type="molecule type" value="Genomic_DNA"/>
</dbReference>
<keyword evidence="1" id="KW-0472">Membrane</keyword>
<reference evidence="2" key="1">
    <citation type="submission" date="2016-10" db="EMBL/GenBank/DDBJ databases">
        <title>Sequence of Gallionella enrichment culture.</title>
        <authorList>
            <person name="Poehlein A."/>
            <person name="Muehling M."/>
            <person name="Daniel R."/>
        </authorList>
    </citation>
    <scope>NUCLEOTIDE SEQUENCE</scope>
</reference>
<feature type="transmembrane region" description="Helical" evidence="1">
    <location>
        <begin position="48"/>
        <end position="70"/>
    </location>
</feature>
<proteinExistence type="predicted"/>
<gene>
    <name evidence="2" type="ORF">GALL_109340</name>
</gene>
<feature type="transmembrane region" description="Helical" evidence="1">
    <location>
        <begin position="108"/>
        <end position="133"/>
    </location>
</feature>
<dbReference type="AlphaFoldDB" id="A0A1J5SGJ3"/>
<protein>
    <submittedName>
        <fullName evidence="2">Uncharacterized protein</fullName>
    </submittedName>
</protein>
<evidence type="ECO:0000256" key="1">
    <source>
        <dbReference type="SAM" id="Phobius"/>
    </source>
</evidence>
<comment type="caution">
    <text evidence="2">The sequence shown here is derived from an EMBL/GenBank/DDBJ whole genome shotgun (WGS) entry which is preliminary data.</text>
</comment>